<evidence type="ECO:0000256" key="2">
    <source>
        <dbReference type="ARBA" id="ARBA00023242"/>
    </source>
</evidence>
<keyword evidence="2" id="KW-0539">Nucleus</keyword>
<accession>A0ABZ1D7I1</accession>
<organism evidence="4 5">
    <name type="scientific">Kwoniella shivajii</name>
    <dbReference type="NCBI Taxonomy" id="564305"/>
    <lineage>
        <taxon>Eukaryota</taxon>
        <taxon>Fungi</taxon>
        <taxon>Dikarya</taxon>
        <taxon>Basidiomycota</taxon>
        <taxon>Agaricomycotina</taxon>
        <taxon>Tremellomycetes</taxon>
        <taxon>Tremellales</taxon>
        <taxon>Cryptococcaceae</taxon>
        <taxon>Kwoniella</taxon>
    </lineage>
</organism>
<dbReference type="Proteomes" id="UP001329825">
    <property type="component" value="Chromosome 8"/>
</dbReference>
<evidence type="ECO:0000256" key="3">
    <source>
        <dbReference type="SAM" id="MobiDB-lite"/>
    </source>
</evidence>
<sequence length="351" mass="38173">MSNNANEEASRAAKRKRVTASFEDRSWICTRADICSDDIGLLLTLQQATRNESDLCEYKDGHQPAPASSSSSSEVELLKARLGQLENHISHLVTLVDQNNSAAAKSPNTTTPYISPTAFHTPFSNFSTSTTSSRPAAKASALDRTFLALDDLSKGYSPASSSKTATPVSPQAVGGGPGEQWPSVFLGTDSNTITSRPTQTYEILSSLPPETLVKVLIDYHFEHDGVLWHFVQEDVFRLELEQFSRVRFTTNVLLVDPAWLALLIALLKVSSRSLLSDDLLTVSLLAGDTTMLEATCKSLEEAFDTALYCARALHRPQIRILQALTVMVSQLLVIVSHALRGLGVRGLGVRG</sequence>
<evidence type="ECO:0000313" key="5">
    <source>
        <dbReference type="Proteomes" id="UP001329825"/>
    </source>
</evidence>
<dbReference type="GeneID" id="87958449"/>
<feature type="compositionally biased region" description="Polar residues" evidence="3">
    <location>
        <begin position="158"/>
        <end position="169"/>
    </location>
</feature>
<proteinExistence type="predicted"/>
<name>A0ABZ1D7I1_9TREE</name>
<comment type="subcellular location">
    <subcellularLocation>
        <location evidence="1">Nucleus</location>
    </subcellularLocation>
</comment>
<dbReference type="RefSeq" id="XP_062794074.1">
    <property type="nucleotide sequence ID" value="XM_062938023.1"/>
</dbReference>
<gene>
    <name evidence="4" type="ORF">IL334_006319</name>
</gene>
<keyword evidence="5" id="KW-1185">Reference proteome</keyword>
<protein>
    <submittedName>
        <fullName evidence="4">Uncharacterized protein</fullName>
    </submittedName>
</protein>
<dbReference type="PANTHER" id="PTHR31001">
    <property type="entry name" value="UNCHARACTERIZED TRANSCRIPTIONAL REGULATORY PROTEIN"/>
    <property type="match status" value="1"/>
</dbReference>
<dbReference type="PANTHER" id="PTHR31001:SF90">
    <property type="entry name" value="CENTROMERE DNA-BINDING PROTEIN COMPLEX CBF3 SUBUNIT B"/>
    <property type="match status" value="1"/>
</dbReference>
<reference evidence="4 5" key="1">
    <citation type="submission" date="2024-01" db="EMBL/GenBank/DDBJ databases">
        <title>Comparative genomics of Cryptococcus and Kwoniella reveals pathogenesis evolution and contrasting modes of karyotype evolution via chromosome fusion or intercentromeric recombination.</title>
        <authorList>
            <person name="Coelho M.A."/>
            <person name="David-Palma M."/>
            <person name="Shea T."/>
            <person name="Bowers K."/>
            <person name="McGinley-Smith S."/>
            <person name="Mohammad A.W."/>
            <person name="Gnirke A."/>
            <person name="Yurkov A.M."/>
            <person name="Nowrousian M."/>
            <person name="Sun S."/>
            <person name="Cuomo C.A."/>
            <person name="Heitman J."/>
        </authorList>
    </citation>
    <scope>NUCLEOTIDE SEQUENCE [LARGE SCALE GENOMIC DNA]</scope>
    <source>
        <strain evidence="4">CBS 11374</strain>
    </source>
</reference>
<dbReference type="EMBL" id="CP141888">
    <property type="protein sequence ID" value="WRT69335.1"/>
    <property type="molecule type" value="Genomic_DNA"/>
</dbReference>
<feature type="region of interest" description="Disordered" evidence="3">
    <location>
        <begin position="156"/>
        <end position="177"/>
    </location>
</feature>
<evidence type="ECO:0000256" key="1">
    <source>
        <dbReference type="ARBA" id="ARBA00004123"/>
    </source>
</evidence>
<dbReference type="InterPro" id="IPR050613">
    <property type="entry name" value="Sec_Metabolite_Reg"/>
</dbReference>
<evidence type="ECO:0000313" key="4">
    <source>
        <dbReference type="EMBL" id="WRT69335.1"/>
    </source>
</evidence>